<sequence length="68" mass="6942">MAFQGARADPIVGREESRDSVEGLIAPTSVGGVDKVREGFGANPPIPPGGAPAVGLPQEFAQILQMAL</sequence>
<name>A0AAW2JBY9_SESRA</name>
<proteinExistence type="predicted"/>
<dbReference type="AlphaFoldDB" id="A0AAW2JBY9"/>
<dbReference type="EMBL" id="JACGWJ010000546">
    <property type="protein sequence ID" value="KAL0291333.1"/>
    <property type="molecule type" value="Genomic_DNA"/>
</dbReference>
<evidence type="ECO:0000313" key="2">
    <source>
        <dbReference type="EMBL" id="KAL0291333.1"/>
    </source>
</evidence>
<comment type="caution">
    <text evidence="2">The sequence shown here is derived from an EMBL/GenBank/DDBJ whole genome shotgun (WGS) entry which is preliminary data.</text>
</comment>
<feature type="compositionally biased region" description="Basic and acidic residues" evidence="1">
    <location>
        <begin position="12"/>
        <end position="21"/>
    </location>
</feature>
<organism evidence="2">
    <name type="scientific">Sesamum radiatum</name>
    <name type="common">Black benniseed</name>
    <dbReference type="NCBI Taxonomy" id="300843"/>
    <lineage>
        <taxon>Eukaryota</taxon>
        <taxon>Viridiplantae</taxon>
        <taxon>Streptophyta</taxon>
        <taxon>Embryophyta</taxon>
        <taxon>Tracheophyta</taxon>
        <taxon>Spermatophyta</taxon>
        <taxon>Magnoliopsida</taxon>
        <taxon>eudicotyledons</taxon>
        <taxon>Gunneridae</taxon>
        <taxon>Pentapetalae</taxon>
        <taxon>asterids</taxon>
        <taxon>lamiids</taxon>
        <taxon>Lamiales</taxon>
        <taxon>Pedaliaceae</taxon>
        <taxon>Sesamum</taxon>
    </lineage>
</organism>
<gene>
    <name evidence="2" type="ORF">Sradi_7028600</name>
</gene>
<feature type="region of interest" description="Disordered" evidence="1">
    <location>
        <begin position="34"/>
        <end position="53"/>
    </location>
</feature>
<reference evidence="2" key="2">
    <citation type="journal article" date="2024" name="Plant">
        <title>Genomic evolution and insights into agronomic trait innovations of Sesamum species.</title>
        <authorList>
            <person name="Miao H."/>
            <person name="Wang L."/>
            <person name="Qu L."/>
            <person name="Liu H."/>
            <person name="Sun Y."/>
            <person name="Le M."/>
            <person name="Wang Q."/>
            <person name="Wei S."/>
            <person name="Zheng Y."/>
            <person name="Lin W."/>
            <person name="Duan Y."/>
            <person name="Cao H."/>
            <person name="Xiong S."/>
            <person name="Wang X."/>
            <person name="Wei L."/>
            <person name="Li C."/>
            <person name="Ma Q."/>
            <person name="Ju M."/>
            <person name="Zhao R."/>
            <person name="Li G."/>
            <person name="Mu C."/>
            <person name="Tian Q."/>
            <person name="Mei H."/>
            <person name="Zhang T."/>
            <person name="Gao T."/>
            <person name="Zhang H."/>
        </authorList>
    </citation>
    <scope>NUCLEOTIDE SEQUENCE</scope>
    <source>
        <strain evidence="2">G02</strain>
    </source>
</reference>
<reference evidence="2" key="1">
    <citation type="submission" date="2020-06" db="EMBL/GenBank/DDBJ databases">
        <authorList>
            <person name="Li T."/>
            <person name="Hu X."/>
            <person name="Zhang T."/>
            <person name="Song X."/>
            <person name="Zhang H."/>
            <person name="Dai N."/>
            <person name="Sheng W."/>
            <person name="Hou X."/>
            <person name="Wei L."/>
        </authorList>
    </citation>
    <scope>NUCLEOTIDE SEQUENCE</scope>
    <source>
        <strain evidence="2">G02</strain>
        <tissue evidence="2">Leaf</tissue>
    </source>
</reference>
<evidence type="ECO:0000256" key="1">
    <source>
        <dbReference type="SAM" id="MobiDB-lite"/>
    </source>
</evidence>
<protein>
    <submittedName>
        <fullName evidence="2">Uncharacterized protein</fullName>
    </submittedName>
</protein>
<feature type="region of interest" description="Disordered" evidence="1">
    <location>
        <begin position="1"/>
        <end position="25"/>
    </location>
</feature>
<accession>A0AAW2JBY9</accession>